<evidence type="ECO:0000256" key="1">
    <source>
        <dbReference type="ARBA" id="ARBA00023015"/>
    </source>
</evidence>
<dbReference type="Pfam" id="PF00196">
    <property type="entry name" value="GerE"/>
    <property type="match status" value="1"/>
</dbReference>
<keyword evidence="1" id="KW-0805">Transcription regulation</keyword>
<gene>
    <name evidence="7" type="ORF">EU556_25690</name>
</gene>
<evidence type="ECO:0000313" key="8">
    <source>
        <dbReference type="Proteomes" id="UP000298337"/>
    </source>
</evidence>
<dbReference type="Gene3D" id="3.40.50.2300">
    <property type="match status" value="1"/>
</dbReference>
<dbReference type="SUPFAM" id="SSF52172">
    <property type="entry name" value="CheY-like"/>
    <property type="match status" value="1"/>
</dbReference>
<dbReference type="EMBL" id="SRLA01000009">
    <property type="protein sequence ID" value="TGE03312.1"/>
    <property type="molecule type" value="Genomic_DNA"/>
</dbReference>
<evidence type="ECO:0000256" key="2">
    <source>
        <dbReference type="ARBA" id="ARBA00023125"/>
    </source>
</evidence>
<dbReference type="OrthoDB" id="943115at2"/>
<reference evidence="7 8" key="1">
    <citation type="submission" date="2019-04" db="EMBL/GenBank/DDBJ databases">
        <authorList>
            <person name="Feng G."/>
            <person name="Zhang J."/>
            <person name="Zhu H."/>
        </authorList>
    </citation>
    <scope>NUCLEOTIDE SEQUENCE [LARGE SCALE GENOMIC DNA]</scope>
    <source>
        <strain evidence="7 8">92R-1</strain>
    </source>
</reference>
<evidence type="ECO:0000256" key="3">
    <source>
        <dbReference type="ARBA" id="ARBA00023163"/>
    </source>
</evidence>
<evidence type="ECO:0000259" key="5">
    <source>
        <dbReference type="PROSITE" id="PS50043"/>
    </source>
</evidence>
<keyword evidence="2" id="KW-0238">DNA-binding</keyword>
<dbReference type="GO" id="GO:0000160">
    <property type="term" value="P:phosphorelay signal transduction system"/>
    <property type="evidence" value="ECO:0007669"/>
    <property type="project" value="InterPro"/>
</dbReference>
<evidence type="ECO:0000313" key="7">
    <source>
        <dbReference type="EMBL" id="TGE03312.1"/>
    </source>
</evidence>
<dbReference type="Proteomes" id="UP000298337">
    <property type="component" value="Unassembled WGS sequence"/>
</dbReference>
<proteinExistence type="predicted"/>
<organism evidence="7 8">
    <name type="scientific">Hymenobacter fodinae</name>
    <dbReference type="NCBI Taxonomy" id="2510796"/>
    <lineage>
        <taxon>Bacteria</taxon>
        <taxon>Pseudomonadati</taxon>
        <taxon>Bacteroidota</taxon>
        <taxon>Cytophagia</taxon>
        <taxon>Cytophagales</taxon>
        <taxon>Hymenobacteraceae</taxon>
        <taxon>Hymenobacter</taxon>
    </lineage>
</organism>
<protein>
    <submittedName>
        <fullName evidence="7">Response regulator transcription factor</fullName>
    </submittedName>
</protein>
<comment type="caution">
    <text evidence="7">The sequence shown here is derived from an EMBL/GenBank/DDBJ whole genome shotgun (WGS) entry which is preliminary data.</text>
</comment>
<feature type="domain" description="Response regulatory" evidence="6">
    <location>
        <begin position="3"/>
        <end position="119"/>
    </location>
</feature>
<evidence type="ECO:0000256" key="4">
    <source>
        <dbReference type="PROSITE-ProRule" id="PRU00169"/>
    </source>
</evidence>
<name>A0A4Z0NZE2_9BACT</name>
<keyword evidence="8" id="KW-1185">Reference proteome</keyword>
<dbReference type="SMART" id="SM00421">
    <property type="entry name" value="HTH_LUXR"/>
    <property type="match status" value="1"/>
</dbReference>
<evidence type="ECO:0000259" key="6">
    <source>
        <dbReference type="PROSITE" id="PS50110"/>
    </source>
</evidence>
<dbReference type="PANTHER" id="PTHR44688:SF16">
    <property type="entry name" value="DNA-BINDING TRANSCRIPTIONAL ACTIVATOR DEVR_DOSR"/>
    <property type="match status" value="1"/>
</dbReference>
<dbReference type="InterPro" id="IPR011006">
    <property type="entry name" value="CheY-like_superfamily"/>
</dbReference>
<dbReference type="PRINTS" id="PR00038">
    <property type="entry name" value="HTHLUXR"/>
</dbReference>
<dbReference type="CDD" id="cd06170">
    <property type="entry name" value="LuxR_C_like"/>
    <property type="match status" value="1"/>
</dbReference>
<dbReference type="InterPro" id="IPR016032">
    <property type="entry name" value="Sig_transdc_resp-reg_C-effctor"/>
</dbReference>
<dbReference type="InterPro" id="IPR001789">
    <property type="entry name" value="Sig_transdc_resp-reg_receiver"/>
</dbReference>
<keyword evidence="3" id="KW-0804">Transcription</keyword>
<dbReference type="SUPFAM" id="SSF46894">
    <property type="entry name" value="C-terminal effector domain of the bipartite response regulators"/>
    <property type="match status" value="1"/>
</dbReference>
<feature type="domain" description="HTH luxR-type" evidence="5">
    <location>
        <begin position="150"/>
        <end position="215"/>
    </location>
</feature>
<dbReference type="PROSITE" id="PS50043">
    <property type="entry name" value="HTH_LUXR_2"/>
    <property type="match status" value="1"/>
</dbReference>
<dbReference type="GO" id="GO:0006355">
    <property type="term" value="P:regulation of DNA-templated transcription"/>
    <property type="evidence" value="ECO:0007669"/>
    <property type="project" value="InterPro"/>
</dbReference>
<dbReference type="PROSITE" id="PS50110">
    <property type="entry name" value="RESPONSE_REGULATORY"/>
    <property type="match status" value="1"/>
</dbReference>
<dbReference type="PANTHER" id="PTHR44688">
    <property type="entry name" value="DNA-BINDING TRANSCRIPTIONAL ACTIVATOR DEVR_DOSR"/>
    <property type="match status" value="1"/>
</dbReference>
<sequence>MVRVLAVDGLPHICSRWRRLLASLPTVQLVGQVRTEQELLEQLPHTPTDIVLLSSTRGEGETHPLLRYLRQQYPSLAVLVVCAEADVTLAGDLFRAGAAGVLLPTASAEELTLALHLITMGRPYLPAEVGLLALHAAGPAPSARPTPTCLVSPAVRLSQREREIVQLLAQGLTTSEVAAQLCTSKRTVDSQRQQLLEKTGSRNSAALIRYVLEWGFIT</sequence>
<accession>A0A4Z0NZE2</accession>
<dbReference type="InterPro" id="IPR000792">
    <property type="entry name" value="Tscrpt_reg_LuxR_C"/>
</dbReference>
<comment type="caution">
    <text evidence="4">Lacks conserved residue(s) required for the propagation of feature annotation.</text>
</comment>
<dbReference type="AlphaFoldDB" id="A0A4Z0NZE2"/>
<dbReference type="GO" id="GO:0003677">
    <property type="term" value="F:DNA binding"/>
    <property type="evidence" value="ECO:0007669"/>
    <property type="project" value="UniProtKB-KW"/>
</dbReference>